<sequence length="348" mass="39582">MVPLVHTKRLIISAFFVLFSAQSLVAEITWGSSIERGGGEFLFETGNRFPNLSGIRGGSRISFPRTFTQFGLSGLYFKDKWEARVALKSTGWTQNSGEARDEDFVMGNTSQENATKIATREFSYYDSGSVYSGTRNFADGKGKSSIRQDLIEGFGRFYFQTGSPDHWSNGSGFFLTSGLRYSYFKYLFYDVNQFVDSRPVFYGPIGLGLSYSNNLYELFYGVGYRHSIEKYYIDFAFMPSIGRIISRDYHVQRSINFLSDNTGFGWQSTLEGGYKLSDTWLSYLKISHRRFFSEGKFTARGGLTQEDIISNFSGGFKSHINIKDFSIELGFLNKIQWDTENATENPIK</sequence>
<dbReference type="Pfam" id="PF16939">
    <property type="entry name" value="Porin_6"/>
    <property type="match status" value="1"/>
</dbReference>
<dbReference type="Proteomes" id="UP000297693">
    <property type="component" value="Unassembled WGS sequence"/>
</dbReference>
<comment type="caution">
    <text evidence="1">The sequence shown here is derived from an EMBL/GenBank/DDBJ whole genome shotgun (WGS) entry which is preliminary data.</text>
</comment>
<reference evidence="1" key="1">
    <citation type="journal article" date="2019" name="PLoS Negl. Trop. Dis.">
        <title>Revisiting the worldwide diversity of Leptospira species in the environment.</title>
        <authorList>
            <person name="Vincent A.T."/>
            <person name="Schiettekatte O."/>
            <person name="Bourhy P."/>
            <person name="Veyrier F.J."/>
            <person name="Picardeau M."/>
        </authorList>
    </citation>
    <scope>NUCLEOTIDE SEQUENCE [LARGE SCALE GENOMIC DNA]</scope>
    <source>
        <strain evidence="1">201702476</strain>
    </source>
</reference>
<accession>A0A4R9K6T1</accession>
<evidence type="ECO:0000313" key="2">
    <source>
        <dbReference type="Proteomes" id="UP000297693"/>
    </source>
</evidence>
<dbReference type="OrthoDB" id="336258at2"/>
<name>A0A4R9K6T1_9LEPT</name>
<organism evidence="1 2">
    <name type="scientific">Leptospira ognonensis</name>
    <dbReference type="NCBI Taxonomy" id="2484945"/>
    <lineage>
        <taxon>Bacteria</taxon>
        <taxon>Pseudomonadati</taxon>
        <taxon>Spirochaetota</taxon>
        <taxon>Spirochaetia</taxon>
        <taxon>Leptospirales</taxon>
        <taxon>Leptospiraceae</taxon>
        <taxon>Leptospira</taxon>
    </lineage>
</organism>
<dbReference type="AlphaFoldDB" id="A0A4R9K6T1"/>
<protein>
    <submittedName>
        <fullName evidence="1">Putative porin</fullName>
    </submittedName>
</protein>
<proteinExistence type="predicted"/>
<dbReference type="InterPro" id="IPR031611">
    <property type="entry name" value="Porin_6"/>
</dbReference>
<evidence type="ECO:0000313" key="1">
    <source>
        <dbReference type="EMBL" id="TGL61999.1"/>
    </source>
</evidence>
<gene>
    <name evidence="1" type="ORF">EHQ58_04205</name>
</gene>
<keyword evidence="2" id="KW-1185">Reference proteome</keyword>
<dbReference type="EMBL" id="RQGD01000014">
    <property type="protein sequence ID" value="TGL61999.1"/>
    <property type="molecule type" value="Genomic_DNA"/>
</dbReference>